<dbReference type="EMBL" id="CP127294">
    <property type="protein sequence ID" value="WIX81487.1"/>
    <property type="molecule type" value="Genomic_DNA"/>
</dbReference>
<dbReference type="GO" id="GO:0003723">
    <property type="term" value="F:RNA binding"/>
    <property type="evidence" value="ECO:0007669"/>
    <property type="project" value="InterPro"/>
</dbReference>
<evidence type="ECO:0000259" key="3">
    <source>
        <dbReference type="SMART" id="SM01012"/>
    </source>
</evidence>
<keyword evidence="5" id="KW-1185">Reference proteome</keyword>
<dbReference type="SMART" id="SM01012">
    <property type="entry name" value="ANTAR"/>
    <property type="match status" value="1"/>
</dbReference>
<dbReference type="KEGG" id="acab:QRX50_12345"/>
<sequence>MEASQNGERDDTALSRAWRRVKDEARLLRVEVTVAALCDSAVAWLGVAGASVLVSIGPGRQEVRVATDDLAAVLAEIEMTVGEGPVRSARDLRSPVLVGDFDAVEQTRRWPLYAPLAVQAGVHAQFVLPLRVGLVDVGTAVFHRKAPVPLEPALLADALAYGELMLLLLLDEQVGAAGDEPVNLSLRAAQVHQATGMVAAQLDVGLDDAFAALRARAFAEQRPLSELAADVVSRRFRFELEGGTS</sequence>
<proteinExistence type="predicted"/>
<dbReference type="Pfam" id="PF03861">
    <property type="entry name" value="ANTAR"/>
    <property type="match status" value="1"/>
</dbReference>
<dbReference type="Gene3D" id="3.30.450.40">
    <property type="match status" value="1"/>
</dbReference>
<evidence type="ECO:0000256" key="2">
    <source>
        <dbReference type="ARBA" id="ARBA00023163"/>
    </source>
</evidence>
<dbReference type="AlphaFoldDB" id="A0A9Y2IJY3"/>
<protein>
    <recommendedName>
        <fullName evidence="3">ANTAR domain-containing protein</fullName>
    </recommendedName>
</protein>
<evidence type="ECO:0000313" key="4">
    <source>
        <dbReference type="EMBL" id="WIX81487.1"/>
    </source>
</evidence>
<name>A0A9Y2IJY3_9PSEU</name>
<dbReference type="RefSeq" id="WP_285972078.1">
    <property type="nucleotide sequence ID" value="NZ_CP127294.1"/>
</dbReference>
<dbReference type="Proteomes" id="UP001236014">
    <property type="component" value="Chromosome"/>
</dbReference>
<gene>
    <name evidence="4" type="ORF">QRX50_12345</name>
</gene>
<dbReference type="Gene3D" id="1.10.10.10">
    <property type="entry name" value="Winged helix-like DNA-binding domain superfamily/Winged helix DNA-binding domain"/>
    <property type="match status" value="1"/>
</dbReference>
<organism evidence="4 5">
    <name type="scientific">Amycolatopsis carbonis</name>
    <dbReference type="NCBI Taxonomy" id="715471"/>
    <lineage>
        <taxon>Bacteria</taxon>
        <taxon>Bacillati</taxon>
        <taxon>Actinomycetota</taxon>
        <taxon>Actinomycetes</taxon>
        <taxon>Pseudonocardiales</taxon>
        <taxon>Pseudonocardiaceae</taxon>
        <taxon>Amycolatopsis</taxon>
    </lineage>
</organism>
<dbReference type="InterPro" id="IPR005561">
    <property type="entry name" value="ANTAR"/>
</dbReference>
<evidence type="ECO:0000313" key="5">
    <source>
        <dbReference type="Proteomes" id="UP001236014"/>
    </source>
</evidence>
<accession>A0A9Y2IJY3</accession>
<dbReference type="InterPro" id="IPR029016">
    <property type="entry name" value="GAF-like_dom_sf"/>
</dbReference>
<dbReference type="SUPFAM" id="SSF55781">
    <property type="entry name" value="GAF domain-like"/>
    <property type="match status" value="1"/>
</dbReference>
<dbReference type="InterPro" id="IPR036388">
    <property type="entry name" value="WH-like_DNA-bd_sf"/>
</dbReference>
<feature type="domain" description="ANTAR" evidence="3">
    <location>
        <begin position="180"/>
        <end position="232"/>
    </location>
</feature>
<evidence type="ECO:0000256" key="1">
    <source>
        <dbReference type="ARBA" id="ARBA00023015"/>
    </source>
</evidence>
<keyword evidence="2" id="KW-0804">Transcription</keyword>
<keyword evidence="1" id="KW-0805">Transcription regulation</keyword>
<reference evidence="4 5" key="1">
    <citation type="submission" date="2023-06" db="EMBL/GenBank/DDBJ databases">
        <authorList>
            <person name="Oyuntsetseg B."/>
            <person name="Kim S.B."/>
        </authorList>
    </citation>
    <scope>NUCLEOTIDE SEQUENCE [LARGE SCALE GENOMIC DNA]</scope>
    <source>
        <strain evidence="4 5">2-15</strain>
    </source>
</reference>